<accession>A0A9Q7A649</accession>
<dbReference type="Gene3D" id="3.40.109.10">
    <property type="entry name" value="NADH Oxidase"/>
    <property type="match status" value="1"/>
</dbReference>
<evidence type="ECO:0000259" key="4">
    <source>
        <dbReference type="Pfam" id="PF00881"/>
    </source>
</evidence>
<dbReference type="InterPro" id="IPR000415">
    <property type="entry name" value="Nitroreductase-like"/>
</dbReference>
<dbReference type="AlphaFoldDB" id="A0A9Q7A649"/>
<dbReference type="PANTHER" id="PTHR43673:SF10">
    <property type="entry name" value="NADH DEHYDROGENASE_NAD(P)H NITROREDUCTASE XCC3605-RELATED"/>
    <property type="match status" value="1"/>
</dbReference>
<keyword evidence="6" id="KW-1185">Reference proteome</keyword>
<sequence>MDFADLLVHRRSVRRYSPDPVARERVDICLDAARMAPSACNGQPWFFHVVDGPLRPSLAEAMNSGLYGKGLNAFVAEAPVLIAVETLRRERLAPWLAGMVRRLRYETIDVAIAVDHFTLQAAELGLGTCWIGWFNERAVKNVLGLPRRSHIDVMITLGWPADPAPSGRKKRKPLDAVRDYDSPS</sequence>
<feature type="region of interest" description="Disordered" evidence="3">
    <location>
        <begin position="162"/>
        <end position="184"/>
    </location>
</feature>
<evidence type="ECO:0000313" key="5">
    <source>
        <dbReference type="EMBL" id="QTX31726.1"/>
    </source>
</evidence>
<protein>
    <submittedName>
        <fullName evidence="5">Nitroreductase family protein</fullName>
    </submittedName>
</protein>
<dbReference type="EMBL" id="CP072943">
    <property type="protein sequence ID" value="QTX31726.1"/>
    <property type="molecule type" value="Genomic_DNA"/>
</dbReference>
<name>A0A9Q7A649_9BACT</name>
<dbReference type="RefSeq" id="WP_274372902.1">
    <property type="nucleotide sequence ID" value="NZ_CP072943.1"/>
</dbReference>
<evidence type="ECO:0000256" key="3">
    <source>
        <dbReference type="SAM" id="MobiDB-lite"/>
    </source>
</evidence>
<proteinExistence type="inferred from homology"/>
<dbReference type="Pfam" id="PF00881">
    <property type="entry name" value="Nitroreductase"/>
    <property type="match status" value="1"/>
</dbReference>
<dbReference type="GO" id="GO:0016491">
    <property type="term" value="F:oxidoreductase activity"/>
    <property type="evidence" value="ECO:0007669"/>
    <property type="project" value="UniProtKB-KW"/>
</dbReference>
<keyword evidence="2" id="KW-0560">Oxidoreductase</keyword>
<evidence type="ECO:0000313" key="6">
    <source>
        <dbReference type="Proteomes" id="UP000671879"/>
    </source>
</evidence>
<reference evidence="6" key="1">
    <citation type="submission" date="2021-04" db="EMBL/GenBank/DDBJ databases">
        <title>A novel Synergistetes isolate from a pyrite-forming mixed culture.</title>
        <authorList>
            <person name="Bunk B."/>
            <person name="Sproer C."/>
            <person name="Spring S."/>
            <person name="Pester M."/>
        </authorList>
    </citation>
    <scope>NUCLEOTIDE SEQUENCE [LARGE SCALE GENOMIC DNA]</scope>
    <source>
        <strain evidence="6">J.5.4.2-T.3.5.2</strain>
    </source>
</reference>
<dbReference type="Proteomes" id="UP000671879">
    <property type="component" value="Chromosome"/>
</dbReference>
<evidence type="ECO:0000256" key="2">
    <source>
        <dbReference type="ARBA" id="ARBA00023002"/>
    </source>
</evidence>
<dbReference type="KEGG" id="aram:KAR29_10265"/>
<comment type="similarity">
    <text evidence="1">Belongs to the nitroreductase family.</text>
</comment>
<feature type="compositionally biased region" description="Basic and acidic residues" evidence="3">
    <location>
        <begin position="173"/>
        <end position="184"/>
    </location>
</feature>
<feature type="domain" description="Nitroreductase" evidence="4">
    <location>
        <begin position="8"/>
        <end position="159"/>
    </location>
</feature>
<dbReference type="PANTHER" id="PTHR43673">
    <property type="entry name" value="NAD(P)H NITROREDUCTASE YDGI-RELATED"/>
    <property type="match status" value="1"/>
</dbReference>
<gene>
    <name evidence="5" type="ORF">KAR29_10265</name>
</gene>
<dbReference type="SUPFAM" id="SSF55469">
    <property type="entry name" value="FMN-dependent nitroreductase-like"/>
    <property type="match status" value="1"/>
</dbReference>
<dbReference type="InterPro" id="IPR029479">
    <property type="entry name" value="Nitroreductase"/>
</dbReference>
<organism evidence="5 6">
    <name type="scientific">Aminithiophilus ramosus</name>
    <dbReference type="NCBI Taxonomy" id="3029084"/>
    <lineage>
        <taxon>Bacteria</taxon>
        <taxon>Thermotogati</taxon>
        <taxon>Synergistota</taxon>
        <taxon>Synergistia</taxon>
        <taxon>Synergistales</taxon>
        <taxon>Aminithiophilaceae</taxon>
        <taxon>Aminithiophilus</taxon>
    </lineage>
</organism>
<evidence type="ECO:0000256" key="1">
    <source>
        <dbReference type="ARBA" id="ARBA00007118"/>
    </source>
</evidence>